<dbReference type="EMBL" id="LXWW01000103">
    <property type="protein sequence ID" value="OAO16038.1"/>
    <property type="molecule type" value="Genomic_DNA"/>
</dbReference>
<dbReference type="STRING" id="478820.A0A196SG97"/>
<dbReference type="InterPro" id="IPR029052">
    <property type="entry name" value="Metallo-depent_PP-like"/>
</dbReference>
<evidence type="ECO:0000313" key="3">
    <source>
        <dbReference type="EMBL" id="OAO16038.1"/>
    </source>
</evidence>
<organism evidence="3 4">
    <name type="scientific">Blastocystis sp. subtype 1 (strain ATCC 50177 / NandII)</name>
    <dbReference type="NCBI Taxonomy" id="478820"/>
    <lineage>
        <taxon>Eukaryota</taxon>
        <taxon>Sar</taxon>
        <taxon>Stramenopiles</taxon>
        <taxon>Bigyra</taxon>
        <taxon>Opalozoa</taxon>
        <taxon>Opalinata</taxon>
        <taxon>Blastocystidae</taxon>
        <taxon>Blastocystis</taxon>
    </lineage>
</organism>
<keyword evidence="4" id="KW-1185">Reference proteome</keyword>
<keyword evidence="1" id="KW-0732">Signal</keyword>
<accession>A0A196SG97</accession>
<dbReference type="AlphaFoldDB" id="A0A196SG97"/>
<reference evidence="3 4" key="1">
    <citation type="submission" date="2016-05" db="EMBL/GenBank/DDBJ databases">
        <title>Nuclear genome of Blastocystis sp. subtype 1 NandII.</title>
        <authorList>
            <person name="Gentekaki E."/>
            <person name="Curtis B."/>
            <person name="Stairs C."/>
            <person name="Eme L."/>
            <person name="Herman E."/>
            <person name="Klimes V."/>
            <person name="Arias M.C."/>
            <person name="Elias M."/>
            <person name="Hilliou F."/>
            <person name="Klute M."/>
            <person name="Malik S.-B."/>
            <person name="Pightling A."/>
            <person name="Rachubinski R."/>
            <person name="Salas D."/>
            <person name="Schlacht A."/>
            <person name="Suga H."/>
            <person name="Archibald J."/>
            <person name="Ball S.G."/>
            <person name="Clark G."/>
            <person name="Dacks J."/>
            <person name="Van Der Giezen M."/>
            <person name="Tsaousis A."/>
            <person name="Roger A."/>
        </authorList>
    </citation>
    <scope>NUCLEOTIDE SEQUENCE [LARGE SCALE GENOMIC DNA]</scope>
    <source>
        <strain evidence="4">ATCC 50177 / NandII</strain>
    </source>
</reference>
<dbReference type="InterPro" id="IPR004843">
    <property type="entry name" value="Calcineurin-like_PHP"/>
</dbReference>
<feature type="domain" description="Calcineurin-like phosphoesterase" evidence="2">
    <location>
        <begin position="33"/>
        <end position="265"/>
    </location>
</feature>
<dbReference type="PANTHER" id="PTHR32440">
    <property type="entry name" value="PHOSPHATASE DCR2-RELATED-RELATED"/>
    <property type="match status" value="1"/>
</dbReference>
<dbReference type="Gene3D" id="3.60.21.10">
    <property type="match status" value="1"/>
</dbReference>
<evidence type="ECO:0000256" key="1">
    <source>
        <dbReference type="SAM" id="SignalP"/>
    </source>
</evidence>
<dbReference type="Proteomes" id="UP000078348">
    <property type="component" value="Unassembled WGS sequence"/>
</dbReference>
<dbReference type="PANTHER" id="PTHR32440:SF3">
    <property type="entry name" value="CALCINEURIN-LIKE PHOSPHOESTERASE DOMAIN-CONTAINING PROTEIN"/>
    <property type="match status" value="1"/>
</dbReference>
<protein>
    <submittedName>
        <fullName evidence="3">Metallophosphoesterase</fullName>
    </submittedName>
</protein>
<feature type="signal peptide" evidence="1">
    <location>
        <begin position="1"/>
        <end position="18"/>
    </location>
</feature>
<feature type="chain" id="PRO_5008274604" evidence="1">
    <location>
        <begin position="19"/>
        <end position="345"/>
    </location>
</feature>
<comment type="caution">
    <text evidence="3">The sequence shown here is derived from an EMBL/GenBank/DDBJ whole genome shotgun (WGS) entry which is preliminary data.</text>
</comment>
<dbReference type="GO" id="GO:0005737">
    <property type="term" value="C:cytoplasm"/>
    <property type="evidence" value="ECO:0007669"/>
    <property type="project" value="TreeGrafter"/>
</dbReference>
<dbReference type="Pfam" id="PF00149">
    <property type="entry name" value="Metallophos"/>
    <property type="match status" value="1"/>
</dbReference>
<dbReference type="GO" id="GO:0016788">
    <property type="term" value="F:hydrolase activity, acting on ester bonds"/>
    <property type="evidence" value="ECO:0007669"/>
    <property type="project" value="TreeGrafter"/>
</dbReference>
<evidence type="ECO:0000259" key="2">
    <source>
        <dbReference type="Pfam" id="PF00149"/>
    </source>
</evidence>
<dbReference type="OrthoDB" id="783096at2759"/>
<proteinExistence type="predicted"/>
<dbReference type="CDD" id="cd07383">
    <property type="entry name" value="MPP_Dcr2"/>
    <property type="match status" value="1"/>
</dbReference>
<evidence type="ECO:0000313" key="4">
    <source>
        <dbReference type="Proteomes" id="UP000078348"/>
    </source>
</evidence>
<sequence>MNSFLAVVALSLLVVAQASKPVLRFRDDGFFDVMQFTDLHYGESLENDVNTTRLMENIVKQEKPDFIAFTGDMVAGYSWDKTKGWYEKMWNRWTTVIRDLKVPYGYTLGNHDSEADLRRREIVSVDMKNPYSLTELAPEELEQASTFVLPVYSSKNPEEVVMNLWFFDSGDYNCMGLKGYGCVGLNTIQWYREKSKELEEKQGGKKPGVAFMHIAPPEYMYAYNHYPSWGNKTEFSGCSSMDTGLISAFRERKDVFALFVGHDHSNDYVNDFEGFLLGYGRKTGYGCYGPPKGMQRGGRVLRFRERDFNMETFIVNEDLTHEVQKPGKAQLKPQDVCNGMKPPMK</sequence>
<gene>
    <name evidence="3" type="ORF">AV274_2247</name>
</gene>
<dbReference type="SUPFAM" id="SSF56300">
    <property type="entry name" value="Metallo-dependent phosphatases"/>
    <property type="match status" value="1"/>
</dbReference>
<name>A0A196SG97_BLAHN</name>